<gene>
    <name evidence="1" type="ORF">JCM19300_593</name>
</gene>
<dbReference type="Proteomes" id="UP000029644">
    <property type="component" value="Unassembled WGS sequence"/>
</dbReference>
<comment type="caution">
    <text evidence="1">The sequence shown here is derived from an EMBL/GenBank/DDBJ whole genome shotgun (WGS) entry which is preliminary data.</text>
</comment>
<organism evidence="1 2">
    <name type="scientific">Algibacter lectus</name>
    <dbReference type="NCBI Taxonomy" id="221126"/>
    <lineage>
        <taxon>Bacteria</taxon>
        <taxon>Pseudomonadati</taxon>
        <taxon>Bacteroidota</taxon>
        <taxon>Flavobacteriia</taxon>
        <taxon>Flavobacteriales</taxon>
        <taxon>Flavobacteriaceae</taxon>
        <taxon>Algibacter</taxon>
    </lineage>
</organism>
<accession>A0A090W2U4</accession>
<sequence length="60" mass="6965">MEKIIAHDQPLNIAESNNAKFGVIIENLEKDASPPSWFDLPNKNVDRIYYKNDFIDHTFS</sequence>
<dbReference type="EMBL" id="BBNQ01000004">
    <property type="protein sequence ID" value="GAL61847.1"/>
    <property type="molecule type" value="Genomic_DNA"/>
</dbReference>
<evidence type="ECO:0000313" key="2">
    <source>
        <dbReference type="Proteomes" id="UP000029644"/>
    </source>
</evidence>
<protein>
    <submittedName>
        <fullName evidence="1">Uncharacterized protein</fullName>
    </submittedName>
</protein>
<proteinExistence type="predicted"/>
<dbReference type="AlphaFoldDB" id="A0A090W2U4"/>
<reference evidence="1 2" key="1">
    <citation type="journal article" date="2014" name="Genome Announc.">
        <title>Draft Genome Sequences of Marine Flavobacterium Algibacter lectus Strains SS8 and NR4.</title>
        <authorList>
            <person name="Takatani N."/>
            <person name="Nakanishi M."/>
            <person name="Meirelles P."/>
            <person name="Mino S."/>
            <person name="Suda W."/>
            <person name="Oshima K."/>
            <person name="Hattori M."/>
            <person name="Ohkuma M."/>
            <person name="Hosokawa M."/>
            <person name="Miyashita K."/>
            <person name="Thompson F.L."/>
            <person name="Niwa A."/>
            <person name="Sawabe T."/>
            <person name="Sawabe T."/>
        </authorList>
    </citation>
    <scope>NUCLEOTIDE SEQUENCE [LARGE SCALE GENOMIC DNA]</scope>
    <source>
        <strain evidence="1 2">JCM 19300</strain>
    </source>
</reference>
<evidence type="ECO:0000313" key="1">
    <source>
        <dbReference type="EMBL" id="GAL61847.1"/>
    </source>
</evidence>
<name>A0A090W2U4_9FLAO</name>